<dbReference type="NCBIfam" id="NF033510">
    <property type="entry name" value="Ca_tandemer"/>
    <property type="match status" value="1"/>
</dbReference>
<feature type="domain" description="Fibronectin type-III" evidence="6">
    <location>
        <begin position="5966"/>
        <end position="6060"/>
    </location>
</feature>
<keyword evidence="3" id="KW-1015">Disulfide bond</keyword>
<evidence type="ECO:0000313" key="8">
    <source>
        <dbReference type="Proteomes" id="UP000198393"/>
    </source>
</evidence>
<dbReference type="Pfam" id="PF19078">
    <property type="entry name" value="Big_12"/>
    <property type="match status" value="1"/>
</dbReference>
<dbReference type="Proteomes" id="UP000198393">
    <property type="component" value="Unassembled WGS sequence"/>
</dbReference>
<dbReference type="InterPro" id="IPR001791">
    <property type="entry name" value="Laminin_G"/>
</dbReference>
<feature type="region of interest" description="Disordered" evidence="5">
    <location>
        <begin position="5316"/>
        <end position="5336"/>
    </location>
</feature>
<dbReference type="SMART" id="SM00060">
    <property type="entry name" value="FN3"/>
    <property type="match status" value="5"/>
</dbReference>
<evidence type="ECO:0000256" key="3">
    <source>
        <dbReference type="ARBA" id="ARBA00023157"/>
    </source>
</evidence>
<name>A0A239EBS4_EKHLU</name>
<dbReference type="InterPro" id="IPR036116">
    <property type="entry name" value="FN3_sf"/>
</dbReference>
<evidence type="ECO:0000256" key="5">
    <source>
        <dbReference type="SAM" id="MobiDB-lite"/>
    </source>
</evidence>
<dbReference type="Gene3D" id="2.60.40.10">
    <property type="entry name" value="Immunoglobulins"/>
    <property type="match status" value="9"/>
</dbReference>
<reference evidence="7 8" key="1">
    <citation type="submission" date="2017-06" db="EMBL/GenBank/DDBJ databases">
        <authorList>
            <person name="Kim H.J."/>
            <person name="Triplett B.A."/>
        </authorList>
    </citation>
    <scope>NUCLEOTIDE SEQUENCE [LARGE SCALE GENOMIC DNA]</scope>
    <source>
        <strain evidence="7 8">DSM 19307</strain>
    </source>
</reference>
<dbReference type="InterPro" id="IPR011050">
    <property type="entry name" value="Pectin_lyase_fold/virulence"/>
</dbReference>
<dbReference type="SUPFAM" id="SSF117074">
    <property type="entry name" value="Hypothetical protein PA1324"/>
    <property type="match status" value="1"/>
</dbReference>
<dbReference type="InterPro" id="IPR006626">
    <property type="entry name" value="PbH1"/>
</dbReference>
<dbReference type="SUPFAM" id="SSF49265">
    <property type="entry name" value="Fibronectin type III"/>
    <property type="match status" value="3"/>
</dbReference>
<gene>
    <name evidence="7" type="ORF">SAMN05421640_0069</name>
</gene>
<proteinExistence type="predicted"/>
<dbReference type="Pfam" id="PF19077">
    <property type="entry name" value="Big_13"/>
    <property type="match status" value="1"/>
</dbReference>
<keyword evidence="4" id="KW-0966">Cell projection</keyword>
<dbReference type="Pfam" id="PF18962">
    <property type="entry name" value="Por_Secre_tail"/>
    <property type="match status" value="1"/>
</dbReference>
<dbReference type="SMART" id="SM00560">
    <property type="entry name" value="LamGL"/>
    <property type="match status" value="8"/>
</dbReference>
<dbReference type="SMART" id="SM00282">
    <property type="entry name" value="LamG"/>
    <property type="match status" value="5"/>
</dbReference>
<dbReference type="InterPro" id="IPR044016">
    <property type="entry name" value="Big_13"/>
</dbReference>
<accession>A0A239EBS4</accession>
<dbReference type="SUPFAM" id="SSF49899">
    <property type="entry name" value="Concanavalin A-like lectins/glucanases"/>
    <property type="match status" value="8"/>
</dbReference>
<dbReference type="CDD" id="cd00063">
    <property type="entry name" value="FN3"/>
    <property type="match status" value="1"/>
</dbReference>
<dbReference type="InterPro" id="IPR005046">
    <property type="entry name" value="DUF285"/>
</dbReference>
<dbReference type="InterPro" id="IPR011889">
    <property type="entry name" value="Liste_lipo_26"/>
</dbReference>
<evidence type="ECO:0000256" key="2">
    <source>
        <dbReference type="ARBA" id="ARBA00022729"/>
    </source>
</evidence>
<comment type="subcellular location">
    <subcellularLocation>
        <location evidence="1">Cell projection</location>
    </subcellularLocation>
</comment>
<dbReference type="Pfam" id="PF03382">
    <property type="entry name" value="DUF285"/>
    <property type="match status" value="1"/>
</dbReference>
<organism evidence="7 8">
    <name type="scientific">Ekhidna lutea</name>
    <dbReference type="NCBI Taxonomy" id="447679"/>
    <lineage>
        <taxon>Bacteria</taxon>
        <taxon>Pseudomonadati</taxon>
        <taxon>Bacteroidota</taxon>
        <taxon>Cytophagia</taxon>
        <taxon>Cytophagales</taxon>
        <taxon>Reichenbachiellaceae</taxon>
        <taxon>Ekhidna</taxon>
    </lineage>
</organism>
<dbReference type="PROSITE" id="PS50853">
    <property type="entry name" value="FN3"/>
    <property type="match status" value="1"/>
</dbReference>
<dbReference type="NCBIfam" id="TIGR02167">
    <property type="entry name" value="Liste_lipo_26"/>
    <property type="match status" value="2"/>
</dbReference>
<dbReference type="GO" id="GO:0005975">
    <property type="term" value="P:carbohydrate metabolic process"/>
    <property type="evidence" value="ECO:0007669"/>
    <property type="project" value="UniProtKB-ARBA"/>
</dbReference>
<dbReference type="GO" id="GO:0042995">
    <property type="term" value="C:cell projection"/>
    <property type="evidence" value="ECO:0007669"/>
    <property type="project" value="UniProtKB-SubCell"/>
</dbReference>
<dbReference type="InterPro" id="IPR013783">
    <property type="entry name" value="Ig-like_fold"/>
</dbReference>
<dbReference type="CDD" id="cd00110">
    <property type="entry name" value="LamG"/>
    <property type="match status" value="1"/>
</dbReference>
<evidence type="ECO:0000313" key="7">
    <source>
        <dbReference type="EMBL" id="SNS42115.1"/>
    </source>
</evidence>
<dbReference type="Pfam" id="PF13385">
    <property type="entry name" value="Laminin_G_3"/>
    <property type="match status" value="8"/>
</dbReference>
<dbReference type="PANTHER" id="PTHR42535">
    <property type="entry name" value="OOKINETE PROTEIN, PUTATIVE-RELATED"/>
    <property type="match status" value="1"/>
</dbReference>
<sequence>MPLFNYQLIKKMNFPSLVRSTLVIIFISFLSTSFAQSGPGGVFSDLWLRADSAVFSDAGTTPAVDTDPVVQWNDVSGTGNNASVGGANPTFQIGGQNGRPYLSFSDDDMDFALDAFAFGSADRSVFVVAEYPSTPGSQQYFFSYGPNVTSQRYSLGVSSSDNLIVEMQGDGITSDNTVAAASPFIFSTIYPFGGGALNTSQIFINGTNSTHTGGAATPATVLTSGSVGALADNAGLQFNGDIYEVIYYGFELNAVERTIVENYLSAKYDIPISNDLYAGDLVPSGDFDFDVIGIGRDAGASHIESASAGLKLVDQSFLLDDGDYVIAGHSGTPNAFATTDLPANHNMRLARDWYIDISDATSNAGSIDLEFDLAEMGLSVPPNVVSAMLITRPGTSGAYTEVIMDTGIIGDVVEFFGVDVTTLVDGHKYTVAFTTENALNFDGTDDNVTITHDATLNLDDGAFTIEYWARPEVVDGNFRWIMSKSNTGNASIEFITGINSTNQWRFGLRGLNMDIVGTSTVVANQYYHIACVFDGSEARLYVNGDLEGTASVSGSAVTGSENIVIGARNAATPTQFFDGSIDEVRFWNTARTLQQIHDNAYLDVSSDSDLISSYNFNQGVPNADNSSNTSLPDVSNSNNGTLNNFTLNSTSSNWINSTAFDNDIFAPYFISGYPLIDNISTTGFDITVQLNEPGTYYYVVVPDGATPPSVDDVRAGTGFGGTGQLAAGNIAVTTPSSNFVLSPTGLTPNTFYDVYIVAQDDEGSPNVQSVNTVFDVTTEAGFVTTWVTSDGQITIPTTGGGYNYSVEWNNITNPGTNEGFIDGRTGDYTITGMENGSTYEVIIRGAFPRIYFNNTGDKDKIQTIEQWGDIAWTSMQLAFLGCTNLDMAATDIPDLSGVTNMSQMFRAAGTFTGDLSGWDVSTITDMSFLFSSTSFNGDISSWDVSSVTNMSYLFYVNPAFNQNISGWNTSAATNMSRTFSHANAFNQDISLWDVSGVTNMNGMFNQAFAFNQDISSWNVALVTNMEQMFRDATAFNANISGWNVATVSSIARMFQGASSFNQNLSGWDVNATDLNNMFNNATAFDWNIGSWDVTAVTNMTAMLDNSGISVVNYDSILNGWAAQSASLQVGVTLGATGLEYSSTGEADRITLTSAPSSWIISGDQLATPAAPTNFIAYATSSTEITLEWIDNATNETSYLIERADDYAFTTNVTTVLAAEPADTDSVGFAIGVNQPYYYRVTPVNGFEDASSQSAIKFATTEAFAGSTLSFTGNQHVTIADQADFQGDSITLEGWINTTSTTNFGRVIIKSDGATQYWSLGINWTGNTGNAFATVNASSTNAIAIGTSTVNDGSWHHLAATFDYSTQTVNLYVNGTLEDTQSFTGTPSSITDGITIGNLIDGSQPIGGALDEIKVWGTIKSDFTDRYTPLQGDEPDLIAYYPMDEGTGATNILDASVNTNDGLLQNGPVYNPSTVVQDGVVSNTNDSGPGSLRAAINYANANSPTTITFNIPGGGPHSIGVLTTLPDITAAGTIIDGTSQPGWTFGDVNNMVAIDGSGIGSNSSGLNINEAADVEIYGLIITGFSGLESHAAIELTGDGADNAIIGAPGMGNIIHGGGTSGIYITHSDSTIIRGNWIGTLNGTTPSGNNHHGISATGTINNLIIGGNSLTGEGNIISGAGNGKYGITTNITGTNLSIKGNLIGTDSTGNAPMNNEAGGVDIGGAVTFVVGGVGPGERNIISGNNTDTNADGINIGNSSSGSILNNYIGVGEDGSTPLGNGGYGILFANSASNVLVDGNTISNNGTDGIYLGNGSSTLTVSNNIIGLTTNGLIAQGNTNDGVRIGIGTNITISGNTISANGSDGIVIGGDQTNLDINTNIIGLDINGQGDMVLDGDGVTVTSDNTFGNQDNGIVLNLVDGSSSGNSINGNLISGNGIYADQNSGSVGIGIYINADTRGFTIQDNVIGLEGDEVTPQKNINSGIYISGLSNSVIGGTGANETNLIAHNGDYGIEKLGAHMDGIPVFANEFVCNEKGGISFTSTPIIDAPVITLVSPSSISGTTTAEDNSNISIYEADSCGVNQGKQLVLNASNSVSGGNWSATGSFDLGKNYVAVVVDDETAINDTLSISEFSASASIPPSVVVNTNDAGTGSLRDAITYANANPGTTITFDFPGAGPWTIQLATPLPTITTGMTIDGTTAPLYNRTSGVMVTLDGNTNSVAQAIVTNPGAGAGDLTVRGLRFNGFLDAAITQTSSAQVFDNYTIEENVFVNLALGATEEAIWVDDATNLVVNNNFIGVDFDGVTAGDITGSGLLIDNNIANATISNNTLGNLGYDAVYRAGGIGTDTLTNNLVGLVASGTQLANSGGLRNGFVLESSSNTAFLGNYIVGTGNDAVTAAGLRISVAASNLIIRNNTFGEDFDTDPFANRKGISIDNSVSISSIHIGGAATQGNIIAHSTEEAILVDGNQSNQIFIRSNSIYNNTSGIVLNGANGGIAPAIIGGISAADVNGTGVIGETVHLYASDVNGQGQSLLDSAVVAGDNTWSITGLSLTASDSLVVTATGSSGTSEFSTIYSYVPSSVTNTNDAGPGSLREVINYANANPGTTITFDIPGGGPWVINLATELPDVTAQGTIIDGTTQPGWDILTANMPTVDGGGTLVRGLDYKNNNVALYGMHMTNFTVGVMFNTGGTSANGYIFGAPGKGNIFTGNSSNGIQLLTYTGGGTIQSNYFGILPDSVSAGFSNGIGINIGTNGDKVQIGGLGANEGNVVANNTTHQIGISNADSVTVQGNIVGLSADETIAPGVGNGISISALNAARIEQNVIGGVNMGIRISAANSSTIIRNNIGVASDSTAAFGNVNGIRVLTTGATNNIIGSNTVSADGNIIAYSSSEAILFDNASATGNQIQRNEMYGNTAGIVLNGSHNGIVSPSIDPITSDSTATGTGTNGDVIDLYLADSLGHGEKYLGSATVSGGTWSIGSLSLIGGDQVVATATNATDGTSEFSTPAPFIFNYPSAEGAGEALSFDGSNDFVDLGTKLADGLSAITVEAWINPNTVTPGGVTGSDIRTIISEGTLEAGNTALFIGFAGDNSETQLYATVDAGGGLQLATYAASNISLNEWTHLAMTWTSGDVVKLYVNGEEVAQSPVATGSIISVANDFAIGRSYNTGEDYFDGEIDEVRVWDFAKTDEEIRGSLAQKITGGSSGLIGYFPMDDSGDLGTLLDYDGVINGTIDGASYVPSGAHLGDYSTYEYSYGAGSGRNLDAFRVDNLGVPNLPLHIYRVSGTPTNNVVSGFDNIADTTYYGVFAPGQTYDVVDSIGSLTADRRILYRADGADTTWTSISGVLGIRLEDDQIYAYGQSGSGQFVTAIDQNPYPTPVDAGYALSFNGSGDLIAMGSDPSLQITGPLTYEFWINTTASTGYVIGRRNSDAAAGIASNLEILGDGRIQLVTNNGATTSVTVQSTASINDGSWHHVAAVYEPSAYLRIYVDGLLSGENTSGIFANLNPASLPFHLAFRHATTPNYFAGQLDEVRVWDIALGQNSIRDHMIQKIDADFDSLNHLVAYYRFDENSGSVAANLAGDSDGTVTGATPVISGVPQGQGSIYSYQGTPGILNTGQFGEDINVYYDDATGGIHGYVVQGNPNQLQADGFNNLDQGKYYGVFAPAGQKVDLHMDYSGGNDTNRRIVYRKDATDTAAVGGWERLSGLLNTSDVVDSVFAFNVPSGEVTTAVLNPPSSYPLLGTTDPGDALDFDGVDDHVVVDDIFDAIDSLSIEVWINPSSAQGGEGIIVSQSTSSVAEGWELRRIGTTIQLTFRSSNSTQYTASNTLTPDTWQHVAGVWDGSNIIVYVDGVAGSSAGTAGNIPDNARNLIIGNHDGNARFFQGQIDEVRIWNAALTQTEITTYANANTVLFHPNYSDLLAYYRFDDGTGSTILEDVFGNNDGTLTNMDENTDWIASGALAGAPQENALNFDGTDDFLSIARTQLPTGLTFEAWIQTSSTDTASNYTGNAALSVIGDMNNDVGLSFGITDGKVVFNHFDGSSWNALQGNALVNDSTWHHIAATHDQTSGDVLIYVDGVLDITGNISYDASYHHFNRIGSSYNAGIVDGDFFDGSIDEVRIWNTVIDEVEIRDHLYASDLGSHPNNTNLVLHYNFNQGDAGNNNSGESTVADLSSNTLDGTLNGFTLNGASSNFISSNAFVHTPSASSIQATNISVSNVTETTADITWTNGDGQRRIVAIFEGIESQMPIPADNQFLGADPMFMSGDLADSSWYTVYNGFGDSISVTGLTSGQDYTIAVLEVNGPAGQEAYNSGADTDNPLNFSTNVSSTNYALEFDGSAQYVEIADAPQFDIDTAWTIEAWIKTPSTGQQNIVSQVSGNTGYAFFKSGGTLYFQYYSSGGFQNGGTALDIAAGIDDDQWHHVAVSQNGSNGKIYVDGSPVLDVNVLLPIDETTGSVRFGQDPFVGGYTGVLDEVRFWDYQRSDTEIVDHYVSELNGDEAGLVAYYPFTDGPGDSTLTDATGNGNVGILNAMDVNTDWVEGPILNPPAGPNPLGEDFNSDLPTTTDQALFLGSGLWEGQGVKSAEDSTKANGGTGDAALMFFGTGNYLTTPSLDAVNQFTFYYRAENAGGNGFVFDVFTSSDGGITFDQEIASDSSNNTTTYKEFNYNFGSPYTGPIRIVYDALGSESGYIDDFYADAEVLRSDVTITTLPVGDTTVNAGDQDILIYKVQVDIANASAAVEGMFLTILGADSTDFDLEGFKFFESINIDDFGSATLIDSSSWSPGDPVPNGSIGQLFTDFYVPGTTVYYYVTADISALANPGTFNVDIPDIEQFGFGDTNKFDGGLTQGDNITIQSGTTPLAPSDFSIIEELDGSVTFDWTDNATDEIDYIIEQSTDNAVWSSFSGSLGVDTSSYNSGPLSSETAFWWRVVAVGTGGNAFSASRYAGNITLPGNALDFDGVDDHVSIGDIHDFSSPFTIEAWVSRATTGTPDWVVSNGSTPVNTGEYLHFGFRSGDQLSIDFFGDGVSSVETVTDADWHHIAAVYDGANIGLYLDGDSLTVADPSITPFAGVGDFRIGQAFDTEFFQGQIDEVRVWSRDLTQAEIQANLYNTLDGSEPNLMVYYRFDHSAEFELADYSESNISGFLQSMDTSDWVASGALTQVVPDATFATVPVTGGNLNQGSTDNLIYQFSISAAGGIITKEGMSVAVGGNATNADFSANGWKLYESINTDTGIGGASLIGSTNIGDFAADTVAFAMSGDIQNGDTHYFYLAVDVDPAATPGNAFNVVLWSGDPTETVGIADPKNKIDGGFVDGETFTIQSSDTESPTPVISSTESSPTNANPIPIDIDFGEVVIGFDSTDLVVVNGTAQNFVDIDGQSYTVEVVPVSDGTVTIDIADSVAQDLAGNESLIAAQFTIDFDGTGPSITFDQDGLTVNDTNLSGTISDPTDVIQISVDGGSTLSSGSNEGDGTWSYDLSSDPNFVGDALYNIYLDVVDTLGNQTILSTGTVTIDQTGPSVSVDSLLTNNTSPEITGTIDDELATVNVTIDGNLYSAVVTTGAWTISEGTIAPPLSDGVYDVQVIATDSASNIGNDSTTSELTIDTTAPIVTIDFLTTSESSPELTGTVDDILANVELIIVSNTYTATNNGDSTWTLSAGVINPPLTDDTYDVQVSATDILGNVGNDATTDELTVDVSGPSITFDQDGATTNDTNLTGTVSDPTDVIQISVDGGTTLSAVSNEGDGTWSYDLSTDPNFVGDALYNIYLDVVDTLGNQTILSTGSIVINQNGPVITFDQDGLTTNDLNLTGTISDPSEVIQISTDGGTGFASVTNNGDGTWMYDLGTDVNFAGDGTYSIYLDAVDTVGNQTVFSSGSVTIDQTAPIIEVDILGTSLSSPSITGTIDDISATIEVTVDGQTNPAANVGDGTWMLAAGTLTDLADGTYDVSVSATDVVGNVGTDQTIDELVITQEILALQASKISSTSFRANWSEGLDVQSYQIDVSRESDFSTFVAGYENVSVPLTNRSLNITGLDFSTTYYYRVRLVNTASQVSANSNVRTVKTVVDLPTLADSLALVQIHEAINPQGLNWETARLRDWDGVTLDDNRTRVAVVNISGTQAAGDMPNPFVGDALTNGGLSELTGMDISVNEITGLIDYSGTSLATLFVNENALQFDDLEPVVALNITELDYSDQASVQYNETTDGSPIEVRYTNSYSLSIGDGGAGIGGSENEYTWFRNDATISSGDDFAISDAQALIISIDYDNMGTFRTEVTSTLVPGLTIEVDPQIVWAVADMVVTVVDEQGDPLEDLIDGYMLEAVRRAKGFDTLEVVTNAPPPSFTFPDVVLGNYIIAMNSNPELYIPTYYGDVFEWGEADTLFFRSDDGITMTMTEVPPELVEGDGDGTLDILIEEDFGEDDARIDARRRAAKRKCGLRRKRSGGRTGQDDDEFELIAYGETDENGEFQFGFLPEGTYRFFVEYPGIPLDESSFVEFEVGEAGVSDTDFKLQAFASEDGIEVTIEAVLGVILDYFKNLKIYPNPSSDYLNIAYRHLKSGDVTAQLVDLTGNTLWSLDLRNGFDGQVQIDVKDFEEGVYILRFYDRENPQDNVVSFRIIVSQ</sequence>
<dbReference type="GO" id="GO:0004553">
    <property type="term" value="F:hydrolase activity, hydrolyzing O-glycosyl compounds"/>
    <property type="evidence" value="ECO:0007669"/>
    <property type="project" value="UniProtKB-ARBA"/>
</dbReference>
<dbReference type="EMBL" id="FZPD01000001">
    <property type="protein sequence ID" value="SNS42115.1"/>
    <property type="molecule type" value="Genomic_DNA"/>
</dbReference>
<keyword evidence="2" id="KW-0732">Signal</keyword>
<evidence type="ECO:0000256" key="4">
    <source>
        <dbReference type="ARBA" id="ARBA00023273"/>
    </source>
</evidence>
<dbReference type="Gene3D" id="2.60.120.200">
    <property type="match status" value="8"/>
</dbReference>
<dbReference type="InterPro" id="IPR013320">
    <property type="entry name" value="ConA-like_dom_sf"/>
</dbReference>
<dbReference type="PANTHER" id="PTHR42535:SF2">
    <property type="entry name" value="CHROMOSOME UNDETERMINED SCAFFOLD_146, WHOLE GENOME SHOTGUN SEQUENCE"/>
    <property type="match status" value="1"/>
</dbReference>
<dbReference type="InterPro" id="IPR003961">
    <property type="entry name" value="FN3_dom"/>
</dbReference>
<dbReference type="SMART" id="SM00710">
    <property type="entry name" value="PbH1"/>
    <property type="match status" value="19"/>
</dbReference>
<evidence type="ECO:0000256" key="1">
    <source>
        <dbReference type="ARBA" id="ARBA00004316"/>
    </source>
</evidence>
<protein>
    <submittedName>
        <fullName evidence="7">Surface protein</fullName>
    </submittedName>
</protein>
<dbReference type="SUPFAM" id="SSF51126">
    <property type="entry name" value="Pectin lyase-like"/>
    <property type="match status" value="2"/>
</dbReference>
<keyword evidence="8" id="KW-1185">Reference proteome</keyword>
<dbReference type="InterPro" id="IPR006558">
    <property type="entry name" value="LamG-like"/>
</dbReference>
<evidence type="ECO:0000259" key="6">
    <source>
        <dbReference type="PROSITE" id="PS50853"/>
    </source>
</evidence>
<dbReference type="InterPro" id="IPR044048">
    <property type="entry name" value="Big_12"/>
</dbReference>
<dbReference type="InterPro" id="IPR026444">
    <property type="entry name" value="Secre_tail"/>
</dbReference>